<dbReference type="Pfam" id="PF03692">
    <property type="entry name" value="CxxCxxCC"/>
    <property type="match status" value="1"/>
</dbReference>
<organism evidence="1 2">
    <name type="scientific">Rubripirellula lacrimiformis</name>
    <dbReference type="NCBI Taxonomy" id="1930273"/>
    <lineage>
        <taxon>Bacteria</taxon>
        <taxon>Pseudomonadati</taxon>
        <taxon>Planctomycetota</taxon>
        <taxon>Planctomycetia</taxon>
        <taxon>Pirellulales</taxon>
        <taxon>Pirellulaceae</taxon>
        <taxon>Rubripirellula</taxon>
    </lineage>
</organism>
<keyword evidence="1" id="KW-0489">Methyltransferase</keyword>
<gene>
    <name evidence="1" type="ORF">K227x_58850</name>
</gene>
<sequence length="114" mass="12578">MEKQFECDQCGACCQGHLIVEVYDIDVLREPKLENADQKYARIDPNLPLAYELDQEGNCLIIACGSACSFLKENFDCAIYPTRPNVCVAMQAGSEQCQSARQSADLDALQPVQG</sequence>
<evidence type="ECO:0000313" key="2">
    <source>
        <dbReference type="Proteomes" id="UP000318538"/>
    </source>
</evidence>
<proteinExistence type="predicted"/>
<dbReference type="EMBL" id="CP036525">
    <property type="protein sequence ID" value="QDT07458.1"/>
    <property type="molecule type" value="Genomic_DNA"/>
</dbReference>
<protein>
    <submittedName>
        <fullName evidence="1">Flagellin N-methylase</fullName>
    </submittedName>
</protein>
<dbReference type="KEGG" id="rlc:K227x_58850"/>
<dbReference type="AlphaFoldDB" id="A0A517NK02"/>
<keyword evidence="1" id="KW-0808">Transferase</keyword>
<accession>A0A517NK02</accession>
<dbReference type="InterPro" id="IPR005358">
    <property type="entry name" value="Puta_zinc/iron-chelating_dom"/>
</dbReference>
<evidence type="ECO:0000313" key="1">
    <source>
        <dbReference type="EMBL" id="QDT07458.1"/>
    </source>
</evidence>
<keyword evidence="2" id="KW-1185">Reference proteome</keyword>
<dbReference type="GO" id="GO:0032259">
    <property type="term" value="P:methylation"/>
    <property type="evidence" value="ECO:0007669"/>
    <property type="project" value="UniProtKB-KW"/>
</dbReference>
<reference evidence="1 2" key="1">
    <citation type="submission" date="2019-02" db="EMBL/GenBank/DDBJ databases">
        <title>Deep-cultivation of Planctomycetes and their phenomic and genomic characterization uncovers novel biology.</title>
        <authorList>
            <person name="Wiegand S."/>
            <person name="Jogler M."/>
            <person name="Boedeker C."/>
            <person name="Pinto D."/>
            <person name="Vollmers J."/>
            <person name="Rivas-Marin E."/>
            <person name="Kohn T."/>
            <person name="Peeters S.H."/>
            <person name="Heuer A."/>
            <person name="Rast P."/>
            <person name="Oberbeckmann S."/>
            <person name="Bunk B."/>
            <person name="Jeske O."/>
            <person name="Meyerdierks A."/>
            <person name="Storesund J.E."/>
            <person name="Kallscheuer N."/>
            <person name="Luecker S."/>
            <person name="Lage O.M."/>
            <person name="Pohl T."/>
            <person name="Merkel B.J."/>
            <person name="Hornburger P."/>
            <person name="Mueller R.-W."/>
            <person name="Bruemmer F."/>
            <person name="Labrenz M."/>
            <person name="Spormann A.M."/>
            <person name="Op den Camp H."/>
            <person name="Overmann J."/>
            <person name="Amann R."/>
            <person name="Jetten M.S.M."/>
            <person name="Mascher T."/>
            <person name="Medema M.H."/>
            <person name="Devos D.P."/>
            <person name="Kaster A.-K."/>
            <person name="Ovreas L."/>
            <person name="Rohde M."/>
            <person name="Galperin M.Y."/>
            <person name="Jogler C."/>
        </authorList>
    </citation>
    <scope>NUCLEOTIDE SEQUENCE [LARGE SCALE GENOMIC DNA]</scope>
    <source>
        <strain evidence="1 2">K22_7</strain>
    </source>
</reference>
<dbReference type="OrthoDB" id="9810361at2"/>
<keyword evidence="1" id="KW-0966">Cell projection</keyword>
<name>A0A517NK02_9BACT</name>
<dbReference type="GO" id="GO:0008168">
    <property type="term" value="F:methyltransferase activity"/>
    <property type="evidence" value="ECO:0007669"/>
    <property type="project" value="UniProtKB-KW"/>
</dbReference>
<dbReference type="RefSeq" id="WP_145175446.1">
    <property type="nucleotide sequence ID" value="NZ_CP036525.1"/>
</dbReference>
<dbReference type="Proteomes" id="UP000318538">
    <property type="component" value="Chromosome"/>
</dbReference>
<keyword evidence="1" id="KW-0969">Cilium</keyword>
<keyword evidence="1" id="KW-0282">Flagellum</keyword>